<comment type="caution">
    <text evidence="2">The sequence shown here is derived from an EMBL/GenBank/DDBJ whole genome shotgun (WGS) entry which is preliminary data.</text>
</comment>
<keyword evidence="3" id="KW-1185">Reference proteome</keyword>
<sequence>MRSARLARASLLNGTIYAPAGYDCASTICVGDTSAPLGLLTEAANWVAPLVFGQASTQIPGTFTLTFASPSAARKAVEQLPTLVEVLYKAPCQCRICDAAPSVYDQLTSYIIRIFKPMVVRISTIDEVRDMLVKLNINERDVHKSGGHIVLAIVQVLTSLQMRDNWLQYLSQKIDEDSPKEDVDHEAIGQGLDQMIRQRSDPPRTSGQSGRASDKTRNSMDREGEKVPRGQYTKDMLGSQGFLGEEYIPVEDDSDDESEPRRRDVHVCDTLGPNPKVMIAHMGTKDCSPLFGQTPDLQPDDQDSSGNVQSKLDVGTKLDGTKFDGRTFSTILETPMTTAGRDVVTGGHEATGREVGSQMLSSSSSSTSSMDAEPEMEYGEEEDYKDLSRPLDRCPPVYTVVGARVGIEPKKGKTRFCVAVMTAPMKKQVLPTSGLTHFSKSCALRARAAH</sequence>
<feature type="compositionally biased region" description="Basic and acidic residues" evidence="1">
    <location>
        <begin position="212"/>
        <end position="228"/>
    </location>
</feature>
<organism evidence="2 3">
    <name type="scientific">Gregarina niphandrodes</name>
    <name type="common">Septate eugregarine</name>
    <dbReference type="NCBI Taxonomy" id="110365"/>
    <lineage>
        <taxon>Eukaryota</taxon>
        <taxon>Sar</taxon>
        <taxon>Alveolata</taxon>
        <taxon>Apicomplexa</taxon>
        <taxon>Conoidasida</taxon>
        <taxon>Gregarinasina</taxon>
        <taxon>Eugregarinorida</taxon>
        <taxon>Gregarinidae</taxon>
        <taxon>Gregarina</taxon>
    </lineage>
</organism>
<accession>A0A023BCQ1</accession>
<dbReference type="AlphaFoldDB" id="A0A023BCQ1"/>
<reference evidence="2" key="1">
    <citation type="submission" date="2013-12" db="EMBL/GenBank/DDBJ databases">
        <authorList>
            <person name="Omoto C.K."/>
            <person name="Sibley D."/>
            <person name="Venepally P."/>
            <person name="Hadjithomas M."/>
            <person name="Karamycheva S."/>
            <person name="Brunk B."/>
            <person name="Roos D."/>
            <person name="Caler E."/>
            <person name="Lorenzi H."/>
        </authorList>
    </citation>
    <scope>NUCLEOTIDE SEQUENCE</scope>
</reference>
<feature type="region of interest" description="Disordered" evidence="1">
    <location>
        <begin position="289"/>
        <end position="312"/>
    </location>
</feature>
<name>A0A023BCQ1_GRENI</name>
<evidence type="ECO:0000313" key="3">
    <source>
        <dbReference type="Proteomes" id="UP000019763"/>
    </source>
</evidence>
<feature type="region of interest" description="Disordered" evidence="1">
    <location>
        <begin position="250"/>
        <end position="269"/>
    </location>
</feature>
<evidence type="ECO:0000256" key="1">
    <source>
        <dbReference type="SAM" id="MobiDB-lite"/>
    </source>
</evidence>
<dbReference type="Proteomes" id="UP000019763">
    <property type="component" value="Unassembled WGS sequence"/>
</dbReference>
<dbReference type="RefSeq" id="XP_011128832.1">
    <property type="nucleotide sequence ID" value="XM_011130530.1"/>
</dbReference>
<gene>
    <name evidence="2" type="ORF">GNI_011900</name>
</gene>
<dbReference type="EMBL" id="AFNH02000088">
    <property type="protein sequence ID" value="EZG85281.1"/>
    <property type="molecule type" value="Genomic_DNA"/>
</dbReference>
<protein>
    <submittedName>
        <fullName evidence="2">Uncharacterized protein</fullName>
    </submittedName>
</protein>
<proteinExistence type="predicted"/>
<feature type="region of interest" description="Disordered" evidence="1">
    <location>
        <begin position="341"/>
        <end position="373"/>
    </location>
</feature>
<feature type="region of interest" description="Disordered" evidence="1">
    <location>
        <begin position="193"/>
        <end position="243"/>
    </location>
</feature>
<dbReference type="VEuPathDB" id="CryptoDB:GNI_011900"/>
<evidence type="ECO:0000313" key="2">
    <source>
        <dbReference type="EMBL" id="EZG85281.1"/>
    </source>
</evidence>
<dbReference type="GeneID" id="22910696"/>